<dbReference type="Gene3D" id="3.40.1550.20">
    <property type="entry name" value="Transcriptional regulator MraZ domain"/>
    <property type="match status" value="1"/>
</dbReference>
<gene>
    <name evidence="7" type="primary">mraZ</name>
    <name evidence="9" type="ORF">ACFPMG_09590</name>
</gene>
<dbReference type="InterPro" id="IPR038619">
    <property type="entry name" value="MraZ_sf"/>
</dbReference>
<keyword evidence="4 7" id="KW-0805">Transcription regulation</keyword>
<proteinExistence type="inferred from homology"/>
<evidence type="ECO:0000256" key="4">
    <source>
        <dbReference type="ARBA" id="ARBA00023015"/>
    </source>
</evidence>
<accession>A0ABW0G2X2</accession>
<evidence type="ECO:0000313" key="9">
    <source>
        <dbReference type="EMBL" id="MFC5355259.1"/>
    </source>
</evidence>
<dbReference type="PANTHER" id="PTHR34701">
    <property type="entry name" value="TRANSCRIPTIONAL REGULATOR MRAZ"/>
    <property type="match status" value="1"/>
</dbReference>
<evidence type="ECO:0000256" key="5">
    <source>
        <dbReference type="ARBA" id="ARBA00023125"/>
    </source>
</evidence>
<dbReference type="EMBL" id="JBHSLC010000011">
    <property type="protein sequence ID" value="MFC5355259.1"/>
    <property type="molecule type" value="Genomic_DNA"/>
</dbReference>
<feature type="domain" description="SpoVT-AbrB" evidence="8">
    <location>
        <begin position="84"/>
        <end position="127"/>
    </location>
</feature>
<evidence type="ECO:0000259" key="8">
    <source>
        <dbReference type="PROSITE" id="PS51740"/>
    </source>
</evidence>
<feature type="domain" description="SpoVT-AbrB" evidence="8">
    <location>
        <begin position="7"/>
        <end position="53"/>
    </location>
</feature>
<comment type="subunit">
    <text evidence="7">Forms oligomers.</text>
</comment>
<dbReference type="InterPro" id="IPR035644">
    <property type="entry name" value="MraZ_C"/>
</dbReference>
<dbReference type="PROSITE" id="PS51740">
    <property type="entry name" value="SPOVT_ABRB"/>
    <property type="match status" value="2"/>
</dbReference>
<comment type="similarity">
    <text evidence="7">Belongs to the MraZ family.</text>
</comment>
<comment type="caution">
    <text evidence="9">The sequence shown here is derived from an EMBL/GenBank/DDBJ whole genome shotgun (WGS) entry which is preliminary data.</text>
</comment>
<keyword evidence="10" id="KW-1185">Reference proteome</keyword>
<dbReference type="RefSeq" id="WP_109469245.1">
    <property type="nucleotide sequence ID" value="NZ_JBHSLC010000011.1"/>
</dbReference>
<evidence type="ECO:0000256" key="6">
    <source>
        <dbReference type="ARBA" id="ARBA00023163"/>
    </source>
</evidence>
<evidence type="ECO:0000256" key="1">
    <source>
        <dbReference type="ARBA" id="ARBA00013860"/>
    </source>
</evidence>
<dbReference type="InterPro" id="IPR035642">
    <property type="entry name" value="MraZ_N"/>
</dbReference>
<dbReference type="Pfam" id="PF02381">
    <property type="entry name" value="MraZ"/>
    <property type="match status" value="1"/>
</dbReference>
<keyword evidence="2 7" id="KW-0963">Cytoplasm</keyword>
<keyword evidence="6 7" id="KW-0804">Transcription</keyword>
<protein>
    <recommendedName>
        <fullName evidence="1 7">Transcriptional regulator MraZ</fullName>
    </recommendedName>
</protein>
<dbReference type="InterPro" id="IPR020603">
    <property type="entry name" value="MraZ_dom"/>
</dbReference>
<dbReference type="HAMAP" id="MF_01008">
    <property type="entry name" value="MraZ"/>
    <property type="match status" value="1"/>
</dbReference>
<keyword evidence="3" id="KW-0677">Repeat</keyword>
<evidence type="ECO:0000256" key="7">
    <source>
        <dbReference type="HAMAP-Rule" id="MF_01008"/>
    </source>
</evidence>
<dbReference type="CDD" id="cd16321">
    <property type="entry name" value="MraZ_C"/>
    <property type="match status" value="1"/>
</dbReference>
<dbReference type="PANTHER" id="PTHR34701:SF1">
    <property type="entry name" value="TRANSCRIPTIONAL REGULATOR MRAZ"/>
    <property type="match status" value="1"/>
</dbReference>
<evidence type="ECO:0000256" key="3">
    <source>
        <dbReference type="ARBA" id="ARBA00022737"/>
    </source>
</evidence>
<dbReference type="SUPFAM" id="SSF89447">
    <property type="entry name" value="AbrB/MazE/MraZ-like"/>
    <property type="match status" value="1"/>
</dbReference>
<dbReference type="InterPro" id="IPR003444">
    <property type="entry name" value="MraZ"/>
</dbReference>
<organism evidence="9 10">
    <name type="scientific">Azospirillum himalayense</name>
    <dbReference type="NCBI Taxonomy" id="654847"/>
    <lineage>
        <taxon>Bacteria</taxon>
        <taxon>Pseudomonadati</taxon>
        <taxon>Pseudomonadota</taxon>
        <taxon>Alphaproteobacteria</taxon>
        <taxon>Rhodospirillales</taxon>
        <taxon>Azospirillaceae</taxon>
        <taxon>Azospirillum</taxon>
    </lineage>
</organism>
<evidence type="ECO:0000256" key="2">
    <source>
        <dbReference type="ARBA" id="ARBA00022490"/>
    </source>
</evidence>
<comment type="subcellular location">
    <subcellularLocation>
        <location evidence="7">Cytoplasm</location>
        <location evidence="7">Nucleoid</location>
    </subcellularLocation>
</comment>
<name>A0ABW0G2X2_9PROT</name>
<reference evidence="10" key="1">
    <citation type="journal article" date="2019" name="Int. J. Syst. Evol. Microbiol.">
        <title>The Global Catalogue of Microorganisms (GCM) 10K type strain sequencing project: providing services to taxonomists for standard genome sequencing and annotation.</title>
        <authorList>
            <consortium name="The Broad Institute Genomics Platform"/>
            <consortium name="The Broad Institute Genome Sequencing Center for Infectious Disease"/>
            <person name="Wu L."/>
            <person name="Ma J."/>
        </authorList>
    </citation>
    <scope>NUCLEOTIDE SEQUENCE [LARGE SCALE GENOMIC DNA]</scope>
    <source>
        <strain evidence="10">CCUG 58760</strain>
    </source>
</reference>
<keyword evidence="5 7" id="KW-0238">DNA-binding</keyword>
<dbReference type="InterPro" id="IPR037914">
    <property type="entry name" value="SpoVT-AbrB_sf"/>
</dbReference>
<sequence>MAIFLSTYVNKVDRKGRCSIPAQFRQSLAKTSAPGTVYLWPSLNHQALEGADQDYLDVLSESLESPDLDSDERDMIETFIFGKLIPVSLDTEGRIVLPKELAEFAGIDEEAAFIGRRKTFQIWEPGALKAHEQTLRDQVVRKDISLSQIVAKASRAAAAGRGGEGA</sequence>
<dbReference type="CDD" id="cd16320">
    <property type="entry name" value="MraZ_N"/>
    <property type="match status" value="1"/>
</dbReference>
<dbReference type="InterPro" id="IPR007159">
    <property type="entry name" value="SpoVT-AbrB_dom"/>
</dbReference>
<evidence type="ECO:0000313" key="10">
    <source>
        <dbReference type="Proteomes" id="UP001596166"/>
    </source>
</evidence>
<dbReference type="Proteomes" id="UP001596166">
    <property type="component" value="Unassembled WGS sequence"/>
</dbReference>